<dbReference type="InterPro" id="IPR030616">
    <property type="entry name" value="Aur-like"/>
</dbReference>
<evidence type="ECO:0000256" key="1">
    <source>
        <dbReference type="ARBA" id="ARBA00022527"/>
    </source>
</evidence>
<dbReference type="SUPFAM" id="SSF56112">
    <property type="entry name" value="Protein kinase-like (PK-like)"/>
    <property type="match status" value="1"/>
</dbReference>
<dbReference type="SMART" id="SM00220">
    <property type="entry name" value="S_TKc"/>
    <property type="match status" value="1"/>
</dbReference>
<evidence type="ECO:0000256" key="6">
    <source>
        <dbReference type="PIRSR" id="PIRSR630616-1"/>
    </source>
</evidence>
<keyword evidence="4 12" id="KW-0418">Kinase</keyword>
<keyword evidence="2" id="KW-0808">Transferase</keyword>
<dbReference type="InterPro" id="IPR008271">
    <property type="entry name" value="Ser/Thr_kinase_AS"/>
</dbReference>
<evidence type="ECO:0000256" key="9">
    <source>
        <dbReference type="PROSITE-ProRule" id="PRU10141"/>
    </source>
</evidence>
<evidence type="ECO:0000313" key="13">
    <source>
        <dbReference type="Proteomes" id="UP000664859"/>
    </source>
</evidence>
<feature type="active site" description="Proton acceptor" evidence="6">
    <location>
        <position position="177"/>
    </location>
</feature>
<keyword evidence="5 7" id="KW-0067">ATP-binding</keyword>
<feature type="binding site" evidence="7 9">
    <location>
        <position position="83"/>
    </location>
    <ligand>
        <name>ATP</name>
        <dbReference type="ChEBI" id="CHEBI:30616"/>
    </ligand>
</feature>
<evidence type="ECO:0000256" key="5">
    <source>
        <dbReference type="ARBA" id="ARBA00022840"/>
    </source>
</evidence>
<dbReference type="OrthoDB" id="40902at2759"/>
<dbReference type="InterPro" id="IPR011009">
    <property type="entry name" value="Kinase-like_dom_sf"/>
</dbReference>
<protein>
    <submittedName>
        <fullName evidence="12">Kinase-like domain-containing protein</fullName>
    </submittedName>
</protein>
<feature type="cross-link" description="Glycyl lysine isopeptide (Lys-Gly) (interchain with G-Cter in SUMO2)" evidence="8">
    <location>
        <position position="179"/>
    </location>
</feature>
<keyword evidence="13" id="KW-1185">Reference proteome</keyword>
<sequence>MAAAHTVLGSPTDTRYCPLSHYDDKLLKAGHWRRRGRGWEADPTCANCSLDTHYALGRRLGKGAFSQVYECTCRDTGRKFAVKMVDTRRLRTADIVSLRREVALTSCIEHPGVCAVFDLFHDASGCTALVQELASAGDLFDRIQKRTCFMEAPAAAVMARLLETVAHVHTAGIVHRDIKPENILCVSDSDDTDLKLTDFGFAKRVADLTTCDEACGTPQYVAPEIILGQPYGTQVDVWSLGVVAYALLGGYAPFHAASVQTLFRSIVRADYCFHAKFWAHVSVEAKHFIRCMLQPDPAQRWTAAALLHHPWIAVHAAAPAALLPPPPPLLACPAAVAAAEAKEEAAAAAAVAAAAERCRGRSRAASQMHWLQKVLFGHLRLRRRDPPSIR</sequence>
<dbReference type="Gene3D" id="1.10.510.10">
    <property type="entry name" value="Transferase(Phosphotransferase) domain 1"/>
    <property type="match status" value="1"/>
</dbReference>
<reference evidence="12" key="1">
    <citation type="submission" date="2021-02" db="EMBL/GenBank/DDBJ databases">
        <title>First Annotated Genome of the Yellow-green Alga Tribonema minus.</title>
        <authorList>
            <person name="Mahan K.M."/>
        </authorList>
    </citation>
    <scope>NUCLEOTIDE SEQUENCE</scope>
    <source>
        <strain evidence="12">UTEX B ZZ1240</strain>
    </source>
</reference>
<dbReference type="PROSITE" id="PS50011">
    <property type="entry name" value="PROTEIN_KINASE_DOM"/>
    <property type="match status" value="1"/>
</dbReference>
<keyword evidence="3 7" id="KW-0547">Nucleotide-binding</keyword>
<dbReference type="FunFam" id="1.10.510.10:FF:000571">
    <property type="entry name" value="Maternal embryonic leucine zipper kinase"/>
    <property type="match status" value="1"/>
</dbReference>
<evidence type="ECO:0000259" key="11">
    <source>
        <dbReference type="PROSITE" id="PS50011"/>
    </source>
</evidence>
<dbReference type="InterPro" id="IPR017441">
    <property type="entry name" value="Protein_kinase_ATP_BS"/>
</dbReference>
<organism evidence="12 13">
    <name type="scientific">Tribonema minus</name>
    <dbReference type="NCBI Taxonomy" id="303371"/>
    <lineage>
        <taxon>Eukaryota</taxon>
        <taxon>Sar</taxon>
        <taxon>Stramenopiles</taxon>
        <taxon>Ochrophyta</taxon>
        <taxon>PX clade</taxon>
        <taxon>Xanthophyceae</taxon>
        <taxon>Tribonematales</taxon>
        <taxon>Tribonemataceae</taxon>
        <taxon>Tribonema</taxon>
    </lineage>
</organism>
<evidence type="ECO:0000313" key="12">
    <source>
        <dbReference type="EMBL" id="KAG5176489.1"/>
    </source>
</evidence>
<comment type="similarity">
    <text evidence="10">Belongs to the protein kinase superfamily.</text>
</comment>
<feature type="binding site" evidence="7">
    <location>
        <begin position="132"/>
        <end position="134"/>
    </location>
    <ligand>
        <name>ATP</name>
        <dbReference type="ChEBI" id="CHEBI:30616"/>
    </ligand>
</feature>
<dbReference type="PROSITE" id="PS00108">
    <property type="entry name" value="PROTEIN_KINASE_ST"/>
    <property type="match status" value="1"/>
</dbReference>
<feature type="binding site" evidence="7">
    <location>
        <begin position="181"/>
        <end position="182"/>
    </location>
    <ligand>
        <name>ATP</name>
        <dbReference type="ChEBI" id="CHEBI:30616"/>
    </ligand>
</feature>
<evidence type="ECO:0000256" key="2">
    <source>
        <dbReference type="ARBA" id="ARBA00022679"/>
    </source>
</evidence>
<evidence type="ECO:0000256" key="3">
    <source>
        <dbReference type="ARBA" id="ARBA00022741"/>
    </source>
</evidence>
<proteinExistence type="inferred from homology"/>
<evidence type="ECO:0000256" key="10">
    <source>
        <dbReference type="RuleBase" id="RU000304"/>
    </source>
</evidence>
<evidence type="ECO:0000256" key="4">
    <source>
        <dbReference type="ARBA" id="ARBA00022777"/>
    </source>
</evidence>
<dbReference type="EMBL" id="JAFCMP010000536">
    <property type="protein sequence ID" value="KAG5176489.1"/>
    <property type="molecule type" value="Genomic_DNA"/>
</dbReference>
<dbReference type="GO" id="GO:0005524">
    <property type="term" value="F:ATP binding"/>
    <property type="evidence" value="ECO:0007669"/>
    <property type="project" value="UniProtKB-UniRule"/>
</dbReference>
<gene>
    <name evidence="12" type="ORF">JKP88DRAFT_347099</name>
</gene>
<evidence type="ECO:0000256" key="7">
    <source>
        <dbReference type="PIRSR" id="PIRSR630616-2"/>
    </source>
</evidence>
<dbReference type="Pfam" id="PF00069">
    <property type="entry name" value="Pkinase"/>
    <property type="match status" value="1"/>
</dbReference>
<comment type="caution">
    <text evidence="12">The sequence shown here is derived from an EMBL/GenBank/DDBJ whole genome shotgun (WGS) entry which is preliminary data.</text>
</comment>
<dbReference type="InterPro" id="IPR000719">
    <property type="entry name" value="Prot_kinase_dom"/>
</dbReference>
<evidence type="ECO:0000256" key="8">
    <source>
        <dbReference type="PIRSR" id="PIRSR630616-3"/>
    </source>
</evidence>
<dbReference type="PANTHER" id="PTHR24350">
    <property type="entry name" value="SERINE/THREONINE-PROTEIN KINASE IAL-RELATED"/>
    <property type="match status" value="1"/>
</dbReference>
<dbReference type="GO" id="GO:0004674">
    <property type="term" value="F:protein serine/threonine kinase activity"/>
    <property type="evidence" value="ECO:0007669"/>
    <property type="project" value="UniProtKB-KW"/>
</dbReference>
<dbReference type="Proteomes" id="UP000664859">
    <property type="component" value="Unassembled WGS sequence"/>
</dbReference>
<name>A0A835YJJ7_9STRA</name>
<accession>A0A835YJJ7</accession>
<dbReference type="AlphaFoldDB" id="A0A835YJJ7"/>
<dbReference type="CDD" id="cd05117">
    <property type="entry name" value="STKc_CAMK"/>
    <property type="match status" value="1"/>
</dbReference>
<feature type="binding site" evidence="7">
    <location>
        <position position="198"/>
    </location>
    <ligand>
        <name>ATP</name>
        <dbReference type="ChEBI" id="CHEBI:30616"/>
    </ligand>
</feature>
<feature type="domain" description="Protein kinase" evidence="11">
    <location>
        <begin position="54"/>
        <end position="312"/>
    </location>
</feature>
<keyword evidence="1 10" id="KW-0723">Serine/threonine-protein kinase</keyword>
<dbReference type="PROSITE" id="PS00107">
    <property type="entry name" value="PROTEIN_KINASE_ATP"/>
    <property type="match status" value="1"/>
</dbReference>